<evidence type="ECO:0000256" key="4">
    <source>
        <dbReference type="ARBA" id="ARBA00022989"/>
    </source>
</evidence>
<comment type="subcellular location">
    <subcellularLocation>
        <location evidence="1">Membrane</location>
        <topology evidence="1">Multi-pass membrane protein</topology>
    </subcellularLocation>
</comment>
<feature type="transmembrane region" description="Helical" evidence="6">
    <location>
        <begin position="63"/>
        <end position="82"/>
    </location>
</feature>
<keyword evidence="3 6" id="KW-0812">Transmembrane</keyword>
<feature type="transmembrane region" description="Helical" evidence="6">
    <location>
        <begin position="311"/>
        <end position="329"/>
    </location>
</feature>
<dbReference type="AlphaFoldDB" id="A0A502FUT1"/>
<dbReference type="Pfam" id="PF07690">
    <property type="entry name" value="MFS_1"/>
    <property type="match status" value="1"/>
</dbReference>
<dbReference type="SUPFAM" id="SSF103473">
    <property type="entry name" value="MFS general substrate transporter"/>
    <property type="match status" value="1"/>
</dbReference>
<keyword evidence="5 6" id="KW-0472">Membrane</keyword>
<evidence type="ECO:0000313" key="8">
    <source>
        <dbReference type="EMBL" id="TPG53150.1"/>
    </source>
</evidence>
<dbReference type="PANTHER" id="PTHR42718:SF9">
    <property type="entry name" value="MAJOR FACILITATOR SUPERFAMILY MULTIDRUG TRANSPORTER MFSC"/>
    <property type="match status" value="1"/>
</dbReference>
<keyword evidence="2" id="KW-0813">Transport</keyword>
<keyword evidence="4 6" id="KW-1133">Transmembrane helix</keyword>
<feature type="domain" description="Major facilitator superfamily (MFS) profile" evidence="7">
    <location>
        <begin position="1"/>
        <end position="366"/>
    </location>
</feature>
<dbReference type="PANTHER" id="PTHR42718">
    <property type="entry name" value="MAJOR FACILITATOR SUPERFAMILY MULTIDRUG TRANSPORTER MFSC"/>
    <property type="match status" value="1"/>
</dbReference>
<feature type="transmembrane region" description="Helical" evidence="6">
    <location>
        <begin position="122"/>
        <end position="140"/>
    </location>
</feature>
<evidence type="ECO:0000256" key="3">
    <source>
        <dbReference type="ARBA" id="ARBA00022692"/>
    </source>
</evidence>
<keyword evidence="9" id="KW-1185">Reference proteome</keyword>
<dbReference type="GO" id="GO:0016020">
    <property type="term" value="C:membrane"/>
    <property type="evidence" value="ECO:0007669"/>
    <property type="project" value="UniProtKB-SubCell"/>
</dbReference>
<feature type="transmembrane region" description="Helical" evidence="6">
    <location>
        <begin position="228"/>
        <end position="248"/>
    </location>
</feature>
<sequence>MMACGLLVVGQLYATIPLTPWIEARYGLDAPTAALAGSAFGVTYAASFLACGPLSDRLGRGRVILAGLVLLSAATVLAGPAPGFPSLLAARALQGVFAATLPPAAVSLVVETLPEERRPFGIAAMAFSFLASAPVAQLVVADVAEHGLPPVMLGAAPLLLAAALLLAATLGRAGLGRPAPVSGARAASPARDPIIVACWVCAPMLMFAFVAFQAGVQILGPSLPIGPATLRLLAVPALAAGFLAVPLAGRIGAPGTAITGFAMVAAGLALTLEGGWGGLGGGAALATAGVGIGVTGLIMTISGRAATPRRGLAVAVYTCTLFLGASLAPPAAASLAPGGPLPLLGVPAAVALAGAALLLAARRLFR</sequence>
<evidence type="ECO:0000259" key="7">
    <source>
        <dbReference type="PROSITE" id="PS50850"/>
    </source>
</evidence>
<dbReference type="Gene3D" id="1.20.1250.20">
    <property type="entry name" value="MFS general substrate transporter like domains"/>
    <property type="match status" value="1"/>
</dbReference>
<comment type="caution">
    <text evidence="8">The sequence shown here is derived from an EMBL/GenBank/DDBJ whole genome shotgun (WGS) entry which is preliminary data.</text>
</comment>
<evidence type="ECO:0000256" key="5">
    <source>
        <dbReference type="ARBA" id="ARBA00023136"/>
    </source>
</evidence>
<dbReference type="GO" id="GO:0022857">
    <property type="term" value="F:transmembrane transporter activity"/>
    <property type="evidence" value="ECO:0007669"/>
    <property type="project" value="InterPro"/>
</dbReference>
<dbReference type="EMBL" id="RCZP01000019">
    <property type="protein sequence ID" value="TPG53150.1"/>
    <property type="molecule type" value="Genomic_DNA"/>
</dbReference>
<dbReference type="InterPro" id="IPR020846">
    <property type="entry name" value="MFS_dom"/>
</dbReference>
<evidence type="ECO:0000256" key="6">
    <source>
        <dbReference type="SAM" id="Phobius"/>
    </source>
</evidence>
<dbReference type="InterPro" id="IPR011701">
    <property type="entry name" value="MFS"/>
</dbReference>
<accession>A0A502FUT1</accession>
<dbReference type="Proteomes" id="UP000317078">
    <property type="component" value="Unassembled WGS sequence"/>
</dbReference>
<feature type="transmembrane region" description="Helical" evidence="6">
    <location>
        <begin position="152"/>
        <end position="173"/>
    </location>
</feature>
<evidence type="ECO:0000256" key="1">
    <source>
        <dbReference type="ARBA" id="ARBA00004141"/>
    </source>
</evidence>
<gene>
    <name evidence="8" type="ORF">EAH89_17710</name>
</gene>
<feature type="transmembrane region" description="Helical" evidence="6">
    <location>
        <begin position="278"/>
        <end position="299"/>
    </location>
</feature>
<feature type="transmembrane region" description="Helical" evidence="6">
    <location>
        <begin position="88"/>
        <end position="110"/>
    </location>
</feature>
<feature type="transmembrane region" description="Helical" evidence="6">
    <location>
        <begin position="341"/>
        <end position="361"/>
    </location>
</feature>
<dbReference type="PROSITE" id="PS50850">
    <property type="entry name" value="MFS"/>
    <property type="match status" value="1"/>
</dbReference>
<dbReference type="InterPro" id="IPR036259">
    <property type="entry name" value="MFS_trans_sf"/>
</dbReference>
<evidence type="ECO:0000313" key="9">
    <source>
        <dbReference type="Proteomes" id="UP000317078"/>
    </source>
</evidence>
<protein>
    <submittedName>
        <fullName evidence="8">MFS transporter</fullName>
    </submittedName>
</protein>
<dbReference type="RefSeq" id="WP_241667080.1">
    <property type="nucleotide sequence ID" value="NZ_RCZP01000019.1"/>
</dbReference>
<reference evidence="8 9" key="1">
    <citation type="journal article" date="2019" name="Environ. Microbiol.">
        <title>Species interactions and distinct microbial communities in high Arctic permafrost affected cryosols are associated with the CH4 and CO2 gas fluxes.</title>
        <authorList>
            <person name="Altshuler I."/>
            <person name="Hamel J."/>
            <person name="Turney S."/>
            <person name="Magnuson E."/>
            <person name="Levesque R."/>
            <person name="Greer C."/>
            <person name="Whyte L.G."/>
        </authorList>
    </citation>
    <scope>NUCLEOTIDE SEQUENCE [LARGE SCALE GENOMIC DNA]</scope>
    <source>
        <strain evidence="8 9">S9.3B</strain>
    </source>
</reference>
<feature type="transmembrane region" description="Helical" evidence="6">
    <location>
        <begin position="255"/>
        <end position="272"/>
    </location>
</feature>
<name>A0A502FUT1_9PROT</name>
<organism evidence="8 9">
    <name type="scientific">Muricoccus nepalensis</name>
    <dbReference type="NCBI Taxonomy" id="1854500"/>
    <lineage>
        <taxon>Bacteria</taxon>
        <taxon>Pseudomonadati</taxon>
        <taxon>Pseudomonadota</taxon>
        <taxon>Alphaproteobacteria</taxon>
        <taxon>Acetobacterales</taxon>
        <taxon>Roseomonadaceae</taxon>
        <taxon>Muricoccus</taxon>
    </lineage>
</organism>
<evidence type="ECO:0000256" key="2">
    <source>
        <dbReference type="ARBA" id="ARBA00022448"/>
    </source>
</evidence>
<feature type="transmembrane region" description="Helical" evidence="6">
    <location>
        <begin position="194"/>
        <end position="216"/>
    </location>
</feature>
<proteinExistence type="predicted"/>
<feature type="transmembrane region" description="Helical" evidence="6">
    <location>
        <begin position="30"/>
        <end position="51"/>
    </location>
</feature>